<evidence type="ECO:0000313" key="3">
    <source>
        <dbReference type="Proteomes" id="UP000613740"/>
    </source>
</evidence>
<dbReference type="AlphaFoldDB" id="A0A835WLQ0"/>
<keyword evidence="1" id="KW-0175">Coiled coil</keyword>
<gene>
    <name evidence="2" type="ORF">HYH02_005215</name>
</gene>
<dbReference type="SUPFAM" id="SSF58042">
    <property type="entry name" value="Outer membrane lipoprotein"/>
    <property type="match status" value="1"/>
</dbReference>
<evidence type="ECO:0000256" key="1">
    <source>
        <dbReference type="SAM" id="Coils"/>
    </source>
</evidence>
<dbReference type="Gene3D" id="1.20.5.190">
    <property type="match status" value="1"/>
</dbReference>
<comment type="caution">
    <text evidence="2">The sequence shown here is derived from an EMBL/GenBank/DDBJ whole genome shotgun (WGS) entry which is preliminary data.</text>
</comment>
<sequence length="275" mass="30546">MHVRRQSHLRSLSRQCRGVAPARIVKRIRQPEPVAFQEDGKPGEVAFNKGINGINEGPLKDLYARMDGLVADNKKFKADIEELKADIEELKADKKELKADKKELKADNTKFKADIEELNARVDNLQPAGDLVLLNVCAQVLDGLLFAAYSRIPPVAKPKKTKVYYKSTCTLFVQLYKRLSSKGIEDSTLKALAGSSPVKDFCKGADALMDARNLSVHPPILEELDRLVKDALKLVTPEVKARSPTLSRACDVLEQYEAVIRPAINSALISSRKRS</sequence>
<accession>A0A835WLQ0</accession>
<evidence type="ECO:0000313" key="2">
    <source>
        <dbReference type="EMBL" id="KAG2449687.1"/>
    </source>
</evidence>
<reference evidence="2" key="1">
    <citation type="journal article" date="2020" name="bioRxiv">
        <title>Comparative genomics of Chlamydomonas.</title>
        <authorList>
            <person name="Craig R.J."/>
            <person name="Hasan A.R."/>
            <person name="Ness R.W."/>
            <person name="Keightley P.D."/>
        </authorList>
    </citation>
    <scope>NUCLEOTIDE SEQUENCE</scope>
    <source>
        <strain evidence="2">CCAP 11/173</strain>
    </source>
</reference>
<dbReference type="Proteomes" id="UP000613740">
    <property type="component" value="Unassembled WGS sequence"/>
</dbReference>
<feature type="coiled-coil region" evidence="1">
    <location>
        <begin position="66"/>
        <end position="121"/>
    </location>
</feature>
<organism evidence="2 3">
    <name type="scientific">Chlamydomonas schloesseri</name>
    <dbReference type="NCBI Taxonomy" id="2026947"/>
    <lineage>
        <taxon>Eukaryota</taxon>
        <taxon>Viridiplantae</taxon>
        <taxon>Chlorophyta</taxon>
        <taxon>core chlorophytes</taxon>
        <taxon>Chlorophyceae</taxon>
        <taxon>CS clade</taxon>
        <taxon>Chlamydomonadales</taxon>
        <taxon>Chlamydomonadaceae</taxon>
        <taxon>Chlamydomonas</taxon>
    </lineage>
</organism>
<name>A0A835WLQ0_9CHLO</name>
<keyword evidence="3" id="KW-1185">Reference proteome</keyword>
<protein>
    <submittedName>
        <fullName evidence="2">Uncharacterized protein</fullName>
    </submittedName>
</protein>
<proteinExistence type="predicted"/>
<dbReference type="EMBL" id="JAEHOD010000013">
    <property type="protein sequence ID" value="KAG2449687.1"/>
    <property type="molecule type" value="Genomic_DNA"/>
</dbReference>
<dbReference type="OrthoDB" id="556122at2759"/>